<keyword evidence="2" id="KW-0677">Repeat</keyword>
<dbReference type="SMART" id="SM00181">
    <property type="entry name" value="EGF"/>
    <property type="match status" value="5"/>
</dbReference>
<accession>E4Z5K6</accession>
<feature type="domain" description="EGF-like" evidence="6">
    <location>
        <begin position="176"/>
        <end position="220"/>
    </location>
</feature>
<evidence type="ECO:0000313" key="7">
    <source>
        <dbReference type="EMBL" id="CBY42984.1"/>
    </source>
</evidence>
<protein>
    <recommendedName>
        <fullName evidence="6">EGF-like domain-containing protein</fullName>
    </recommendedName>
</protein>
<dbReference type="Gene3D" id="2.10.25.10">
    <property type="entry name" value="Laminin"/>
    <property type="match status" value="6"/>
</dbReference>
<feature type="disulfide bond" evidence="4">
    <location>
        <begin position="186"/>
        <end position="203"/>
    </location>
</feature>
<sequence>MKTRGWLYFFFLSLLETVEAANFDQCLDPADNGCNEPSGNSCSDLNDDDGTDYSCVCSDVNGWAGDTTQFCTDIDECSLDDGTNDICGDMSQITCTNTLGSYTCTCSTAGHVVISGSNGVFTTSTVGSLVCGDVDECATNNHECCADNCSCNNEAPGYTCSCNTGYVADGLYNCVDENECDTPNKCGSDANSICTNTDGSYLCECNDPGFTFNTGGQTCDNIDECTDNTHNCCTHTGCSACVDDDPGFTCGCDAGYTGDGTSCADVDECDDGSHDCGDTAGAMSCVNNVGTFDCVCDSGYTFENNAGVKSCVQIDECDDGSHECCAVGCICSDLPGSYECTCDSGYE</sequence>
<feature type="non-terminal residue" evidence="7">
    <location>
        <position position="347"/>
    </location>
</feature>
<keyword evidence="5" id="KW-0732">Signal</keyword>
<dbReference type="PANTHER" id="PTHR24034:SF204">
    <property type="entry name" value="ADHESION G PROTEIN-COUPLED RECEPTOR E1"/>
    <property type="match status" value="1"/>
</dbReference>
<dbReference type="PROSITE" id="PS00010">
    <property type="entry name" value="ASX_HYDROXYL"/>
    <property type="match status" value="2"/>
</dbReference>
<dbReference type="InterPro" id="IPR050751">
    <property type="entry name" value="ECM_structural_protein"/>
</dbReference>
<organism evidence="7">
    <name type="scientific">Oikopleura dioica</name>
    <name type="common">Tunicate</name>
    <dbReference type="NCBI Taxonomy" id="34765"/>
    <lineage>
        <taxon>Eukaryota</taxon>
        <taxon>Metazoa</taxon>
        <taxon>Chordata</taxon>
        <taxon>Tunicata</taxon>
        <taxon>Appendicularia</taxon>
        <taxon>Copelata</taxon>
        <taxon>Oikopleuridae</taxon>
        <taxon>Oikopleura</taxon>
    </lineage>
</organism>
<dbReference type="Pfam" id="PF07645">
    <property type="entry name" value="EGF_CA"/>
    <property type="match status" value="5"/>
</dbReference>
<dbReference type="SMART" id="SM00179">
    <property type="entry name" value="EGF_CA"/>
    <property type="match status" value="6"/>
</dbReference>
<evidence type="ECO:0000256" key="2">
    <source>
        <dbReference type="ARBA" id="ARBA00022737"/>
    </source>
</evidence>
<feature type="signal peptide" evidence="5">
    <location>
        <begin position="1"/>
        <end position="20"/>
    </location>
</feature>
<dbReference type="InterPro" id="IPR009030">
    <property type="entry name" value="Growth_fac_rcpt_cys_sf"/>
</dbReference>
<dbReference type="InterPro" id="IPR018097">
    <property type="entry name" value="EGF_Ca-bd_CS"/>
</dbReference>
<dbReference type="PANTHER" id="PTHR24034">
    <property type="entry name" value="EGF-LIKE DOMAIN-CONTAINING PROTEIN"/>
    <property type="match status" value="1"/>
</dbReference>
<evidence type="ECO:0000256" key="1">
    <source>
        <dbReference type="ARBA" id="ARBA00022536"/>
    </source>
</evidence>
<dbReference type="SUPFAM" id="SSF57196">
    <property type="entry name" value="EGF/Laminin"/>
    <property type="match status" value="1"/>
</dbReference>
<dbReference type="InterPro" id="IPR001881">
    <property type="entry name" value="EGF-like_Ca-bd_dom"/>
</dbReference>
<dbReference type="PROSITE" id="PS50026">
    <property type="entry name" value="EGF_3"/>
    <property type="match status" value="1"/>
</dbReference>
<evidence type="ECO:0000259" key="6">
    <source>
        <dbReference type="PROSITE" id="PS50026"/>
    </source>
</evidence>
<reference evidence="7" key="1">
    <citation type="journal article" date="2010" name="Science">
        <title>Plasticity of animal genome architecture unmasked by rapid evolution of a pelagic tunicate.</title>
        <authorList>
            <person name="Denoeud F."/>
            <person name="Henriet S."/>
            <person name="Mungpakdee S."/>
            <person name="Aury J.M."/>
            <person name="Da Silva C."/>
            <person name="Brinkmann H."/>
            <person name="Mikhaleva J."/>
            <person name="Olsen L.C."/>
            <person name="Jubin C."/>
            <person name="Canestro C."/>
            <person name="Bouquet J.M."/>
            <person name="Danks G."/>
            <person name="Poulain J."/>
            <person name="Campsteijn C."/>
            <person name="Adamski M."/>
            <person name="Cross I."/>
            <person name="Yadetie F."/>
            <person name="Muffato M."/>
            <person name="Louis A."/>
            <person name="Butcher S."/>
            <person name="Tsagkogeorga G."/>
            <person name="Konrad A."/>
            <person name="Singh S."/>
            <person name="Jensen M.F."/>
            <person name="Cong E.H."/>
            <person name="Eikeseth-Otteraa H."/>
            <person name="Noel B."/>
            <person name="Anthouard V."/>
            <person name="Porcel B.M."/>
            <person name="Kachouri-Lafond R."/>
            <person name="Nishino A."/>
            <person name="Ugolini M."/>
            <person name="Chourrout P."/>
            <person name="Nishida H."/>
            <person name="Aasland R."/>
            <person name="Huzurbazar S."/>
            <person name="Westhof E."/>
            <person name="Delsuc F."/>
            <person name="Lehrach H."/>
            <person name="Reinhardt R."/>
            <person name="Weissenbach J."/>
            <person name="Roy S.W."/>
            <person name="Artiguenave F."/>
            <person name="Postlethwait J.H."/>
            <person name="Manak J.R."/>
            <person name="Thompson E.M."/>
            <person name="Jaillon O."/>
            <person name="Du Pasquier L."/>
            <person name="Boudinot P."/>
            <person name="Liberles D.A."/>
            <person name="Volff J.N."/>
            <person name="Philippe H."/>
            <person name="Lenhard B."/>
            <person name="Roest Crollius H."/>
            <person name="Wincker P."/>
            <person name="Chourrout D."/>
        </authorList>
    </citation>
    <scope>NUCLEOTIDE SEQUENCE [LARGE SCALE GENOMIC DNA]</scope>
</reference>
<name>E4Z5K6_OIKDI</name>
<dbReference type="GO" id="GO:0005509">
    <property type="term" value="F:calcium ion binding"/>
    <property type="evidence" value="ECO:0007669"/>
    <property type="project" value="InterPro"/>
</dbReference>
<evidence type="ECO:0000256" key="5">
    <source>
        <dbReference type="SAM" id="SignalP"/>
    </source>
</evidence>
<dbReference type="AlphaFoldDB" id="E4Z5K6"/>
<evidence type="ECO:0000256" key="4">
    <source>
        <dbReference type="PROSITE-ProRule" id="PRU00076"/>
    </source>
</evidence>
<feature type="chain" id="PRO_5003194313" description="EGF-like domain-containing protein" evidence="5">
    <location>
        <begin position="21"/>
        <end position="347"/>
    </location>
</feature>
<dbReference type="InterPro" id="IPR000742">
    <property type="entry name" value="EGF"/>
</dbReference>
<dbReference type="EMBL" id="FN657714">
    <property type="protein sequence ID" value="CBY42984.1"/>
    <property type="molecule type" value="Genomic_DNA"/>
</dbReference>
<dbReference type="InterPro" id="IPR049883">
    <property type="entry name" value="NOTCH1_EGF-like"/>
</dbReference>
<proteinExistence type="predicted"/>
<comment type="caution">
    <text evidence="4">Lacks conserved residue(s) required for the propagation of feature annotation.</text>
</comment>
<dbReference type="PROSITE" id="PS01187">
    <property type="entry name" value="EGF_CA"/>
    <property type="match status" value="2"/>
</dbReference>
<evidence type="ECO:0000256" key="3">
    <source>
        <dbReference type="ARBA" id="ARBA00023157"/>
    </source>
</evidence>
<gene>
    <name evidence="7" type="ORF">GSOID_T00026723001</name>
</gene>
<dbReference type="InterPro" id="IPR000152">
    <property type="entry name" value="EGF-type_Asp/Asn_hydroxyl_site"/>
</dbReference>
<dbReference type="Proteomes" id="UP000011014">
    <property type="component" value="Unassembled WGS sequence"/>
</dbReference>
<keyword evidence="3 4" id="KW-1015">Disulfide bond</keyword>
<dbReference type="SUPFAM" id="SSF57184">
    <property type="entry name" value="Growth factor receptor domain"/>
    <property type="match status" value="2"/>
</dbReference>
<keyword evidence="1 4" id="KW-0245">EGF-like domain</keyword>